<keyword evidence="3" id="KW-1185">Reference proteome</keyword>
<comment type="caution">
    <text evidence="2">The sequence shown here is derived from an EMBL/GenBank/DDBJ whole genome shotgun (WGS) entry which is preliminary data.</text>
</comment>
<dbReference type="Proteomes" id="UP000450012">
    <property type="component" value="Unassembled WGS sequence"/>
</dbReference>
<proteinExistence type="predicted"/>
<protein>
    <submittedName>
        <fullName evidence="2">Uncharacterized protein</fullName>
    </submittedName>
</protein>
<evidence type="ECO:0000256" key="1">
    <source>
        <dbReference type="SAM" id="MobiDB-lite"/>
    </source>
</evidence>
<feature type="region of interest" description="Disordered" evidence="1">
    <location>
        <begin position="202"/>
        <end position="221"/>
    </location>
</feature>
<dbReference type="AlphaFoldDB" id="A0A7X4GPF5"/>
<accession>A0A7X4GPF5</accession>
<evidence type="ECO:0000313" key="2">
    <source>
        <dbReference type="EMBL" id="MYM66242.1"/>
    </source>
</evidence>
<dbReference type="RefSeq" id="WP_161012841.1">
    <property type="nucleotide sequence ID" value="NZ_WWCK01000002.1"/>
</dbReference>
<gene>
    <name evidence="2" type="ORF">GTP45_05255</name>
</gene>
<name>A0A7X4GPF5_9BURK</name>
<sequence length="221" mass="25394">MIDNAKAEIRKERIDSVLSRLGYLEKEVAAWQANPDAEGKRCYDEASKNWTLFSGMPKAALDACDEIIRREIKGAWEAASKASAQEYVQKRLAVRKERAELRKAGLLPSDMRRPYAVYDTEMSCMYSYGDNETTSHCDRSRKVIEDLMEDENLIVDRYEARLFQNEQKRKAELAETGAAMVEGNPEYWNCVLKRLPPRSTVYDATEKDQKACSTDSRSKKR</sequence>
<dbReference type="EMBL" id="WWCK01000002">
    <property type="protein sequence ID" value="MYM66242.1"/>
    <property type="molecule type" value="Genomic_DNA"/>
</dbReference>
<organism evidence="2 3">
    <name type="scientific">Duganella rivi</name>
    <dbReference type="NCBI Taxonomy" id="2666083"/>
    <lineage>
        <taxon>Bacteria</taxon>
        <taxon>Pseudomonadati</taxon>
        <taxon>Pseudomonadota</taxon>
        <taxon>Betaproteobacteria</taxon>
        <taxon>Burkholderiales</taxon>
        <taxon>Oxalobacteraceae</taxon>
        <taxon>Telluria group</taxon>
        <taxon>Duganella</taxon>
    </lineage>
</organism>
<evidence type="ECO:0000313" key="3">
    <source>
        <dbReference type="Proteomes" id="UP000450012"/>
    </source>
</evidence>
<reference evidence="2 3" key="1">
    <citation type="submission" date="2019-12" db="EMBL/GenBank/DDBJ databases">
        <title>Novel species isolated from a subtropical stream in China.</title>
        <authorList>
            <person name="Lu H."/>
        </authorList>
    </citation>
    <scope>NUCLEOTIDE SEQUENCE [LARGE SCALE GENOMIC DNA]</scope>
    <source>
        <strain evidence="2 3">FT55W</strain>
    </source>
</reference>